<organism evidence="3 4">
    <name type="scientific">Spirilliplanes yamanashiensis</name>
    <dbReference type="NCBI Taxonomy" id="42233"/>
    <lineage>
        <taxon>Bacteria</taxon>
        <taxon>Bacillati</taxon>
        <taxon>Actinomycetota</taxon>
        <taxon>Actinomycetes</taxon>
        <taxon>Micromonosporales</taxon>
        <taxon>Micromonosporaceae</taxon>
        <taxon>Spirilliplanes</taxon>
    </lineage>
</organism>
<keyword evidence="2" id="KW-0812">Transmembrane</keyword>
<evidence type="ECO:0000256" key="2">
    <source>
        <dbReference type="SAM" id="Phobius"/>
    </source>
</evidence>
<reference evidence="3" key="1">
    <citation type="submission" date="2021-01" db="EMBL/GenBank/DDBJ databases">
        <title>Whole genome shotgun sequence of Spirilliplanes yamanashiensis NBRC 15828.</title>
        <authorList>
            <person name="Komaki H."/>
            <person name="Tamura T."/>
        </authorList>
    </citation>
    <scope>NUCLEOTIDE SEQUENCE</scope>
    <source>
        <strain evidence="3">NBRC 15828</strain>
    </source>
</reference>
<keyword evidence="4" id="KW-1185">Reference proteome</keyword>
<evidence type="ECO:0000313" key="4">
    <source>
        <dbReference type="Proteomes" id="UP000652013"/>
    </source>
</evidence>
<evidence type="ECO:0000256" key="1">
    <source>
        <dbReference type="SAM" id="MobiDB-lite"/>
    </source>
</evidence>
<keyword evidence="2" id="KW-1133">Transmembrane helix</keyword>
<feature type="transmembrane region" description="Helical" evidence="2">
    <location>
        <begin position="43"/>
        <end position="63"/>
    </location>
</feature>
<comment type="caution">
    <text evidence="3">The sequence shown here is derived from an EMBL/GenBank/DDBJ whole genome shotgun (WGS) entry which is preliminary data.</text>
</comment>
<dbReference type="AlphaFoldDB" id="A0A8J4DJX5"/>
<evidence type="ECO:0000313" key="3">
    <source>
        <dbReference type="EMBL" id="GIJ04301.1"/>
    </source>
</evidence>
<dbReference type="EMBL" id="BOOY01000026">
    <property type="protein sequence ID" value="GIJ04301.1"/>
    <property type="molecule type" value="Genomic_DNA"/>
</dbReference>
<feature type="compositionally biased region" description="Pro residues" evidence="1">
    <location>
        <begin position="21"/>
        <end position="30"/>
    </location>
</feature>
<accession>A0A8J4DJX5</accession>
<feature type="compositionally biased region" description="Pro residues" evidence="1">
    <location>
        <begin position="1"/>
        <end position="10"/>
    </location>
</feature>
<gene>
    <name evidence="3" type="ORF">Sya03_36530</name>
</gene>
<protein>
    <submittedName>
        <fullName evidence="3">Uncharacterized protein</fullName>
    </submittedName>
</protein>
<dbReference type="Proteomes" id="UP000652013">
    <property type="component" value="Unassembled WGS sequence"/>
</dbReference>
<sequence>MTHPVAPPPAESQQGPSPEGAVPPPPPIPGHPGEQKKSGKARILGIVGTILVVLVVIGLKTGLRSVFDSDPLKDAAAGTCVTDTPKAEDTEIVPCGDAKAAFTVAGRVDDVSKAKIDANPNGELCAAYPTAEYTLWSSEEYLLCLAPNKK</sequence>
<dbReference type="RefSeq" id="WP_203939515.1">
    <property type="nucleotide sequence ID" value="NZ_BAAAGJ010000002.1"/>
</dbReference>
<keyword evidence="2" id="KW-0472">Membrane</keyword>
<feature type="region of interest" description="Disordered" evidence="1">
    <location>
        <begin position="1"/>
        <end position="39"/>
    </location>
</feature>
<name>A0A8J4DJX5_9ACTN</name>
<proteinExistence type="predicted"/>